<reference evidence="2 3" key="1">
    <citation type="submission" date="2019-11" db="EMBL/GenBank/DDBJ databases">
        <title>Terrilactibacillus tamarindus sp. nov. BCM23-1 isolated from bark of Tamarindus indica.</title>
        <authorList>
            <person name="Kingkaew E."/>
            <person name="Tanasupawat S."/>
        </authorList>
    </citation>
    <scope>NUCLEOTIDE SEQUENCE [LARGE SCALE GENOMIC DNA]</scope>
    <source>
        <strain evidence="2 3">BCM23-1</strain>
    </source>
</reference>
<sequence length="147" mass="16792">MKKTCLLFFVVLLMFSSNPKAFAKENIPEINANEQSLSQYTTSEKLLIALLEPDIQRIVDEQYGKKMTVSPFKVDFITSMTNGAGKGEQLQSWYQMDVYTFVNEGHKKPTLDRLILKINAPYFGKIKVSGEMRDIKVELVKYSKGIL</sequence>
<evidence type="ECO:0000256" key="1">
    <source>
        <dbReference type="SAM" id="SignalP"/>
    </source>
</evidence>
<organism evidence="2 3">
    <name type="scientific">Terrilactibacillus tamarindi</name>
    <dbReference type="NCBI Taxonomy" id="2599694"/>
    <lineage>
        <taxon>Bacteria</taxon>
        <taxon>Bacillati</taxon>
        <taxon>Bacillota</taxon>
        <taxon>Bacilli</taxon>
        <taxon>Bacillales</taxon>
        <taxon>Bacillaceae</taxon>
        <taxon>Terrilactibacillus</taxon>
    </lineage>
</organism>
<accession>A0A6N8CLF4</accession>
<name>A0A6N8CLF4_9BACI</name>
<feature type="chain" id="PRO_5026818638" evidence="1">
    <location>
        <begin position="24"/>
        <end position="147"/>
    </location>
</feature>
<dbReference type="RefSeq" id="WP_155216211.1">
    <property type="nucleotide sequence ID" value="NZ_WNHB01000002.1"/>
</dbReference>
<dbReference type="Proteomes" id="UP000440978">
    <property type="component" value="Unassembled WGS sequence"/>
</dbReference>
<dbReference type="InterPro" id="IPR024984">
    <property type="entry name" value="DUF3888"/>
</dbReference>
<dbReference type="AlphaFoldDB" id="A0A6N8CLF4"/>
<feature type="signal peptide" evidence="1">
    <location>
        <begin position="1"/>
        <end position="23"/>
    </location>
</feature>
<comment type="caution">
    <text evidence="2">The sequence shown here is derived from an EMBL/GenBank/DDBJ whole genome shotgun (WGS) entry which is preliminary data.</text>
</comment>
<proteinExistence type="predicted"/>
<evidence type="ECO:0000313" key="2">
    <source>
        <dbReference type="EMBL" id="MTT30739.1"/>
    </source>
</evidence>
<dbReference type="EMBL" id="WNHB01000002">
    <property type="protein sequence ID" value="MTT30739.1"/>
    <property type="molecule type" value="Genomic_DNA"/>
</dbReference>
<dbReference type="Pfam" id="PF13027">
    <property type="entry name" value="DUF3888"/>
    <property type="match status" value="1"/>
</dbReference>
<keyword evidence="3" id="KW-1185">Reference proteome</keyword>
<protein>
    <submittedName>
        <fullName evidence="2">DUF3888 domain-containing protein</fullName>
    </submittedName>
</protein>
<evidence type="ECO:0000313" key="3">
    <source>
        <dbReference type="Proteomes" id="UP000440978"/>
    </source>
</evidence>
<keyword evidence="1" id="KW-0732">Signal</keyword>
<gene>
    <name evidence="2" type="ORF">GMB86_01760</name>
</gene>